<keyword evidence="2" id="KW-0813">Transport</keyword>
<dbReference type="EMBL" id="FNVG01000012">
    <property type="protein sequence ID" value="SEG37811.1"/>
    <property type="molecule type" value="Genomic_DNA"/>
</dbReference>
<evidence type="ECO:0000313" key="5">
    <source>
        <dbReference type="EMBL" id="SEG37811.1"/>
    </source>
</evidence>
<evidence type="ECO:0000256" key="3">
    <source>
        <dbReference type="ARBA" id="ARBA00022729"/>
    </source>
</evidence>
<dbReference type="Proteomes" id="UP000236721">
    <property type="component" value="Unassembled WGS sequence"/>
</dbReference>
<protein>
    <submittedName>
        <fullName evidence="5">Tripartite ATP-independent transporter solute receptor, DctP family</fullName>
    </submittedName>
</protein>
<dbReference type="PANTHER" id="PTHR33376:SF7">
    <property type="entry name" value="C4-DICARBOXYLATE-BINDING PROTEIN DCTB"/>
    <property type="match status" value="1"/>
</dbReference>
<keyword evidence="3 4" id="KW-0732">Signal</keyword>
<accession>A0A1H5ZNM7</accession>
<dbReference type="GO" id="GO:0030288">
    <property type="term" value="C:outer membrane-bounded periplasmic space"/>
    <property type="evidence" value="ECO:0007669"/>
    <property type="project" value="InterPro"/>
</dbReference>
<dbReference type="Gene3D" id="3.40.190.170">
    <property type="entry name" value="Bacterial extracellular solute-binding protein, family 7"/>
    <property type="match status" value="1"/>
</dbReference>
<dbReference type="RefSeq" id="WP_103880846.1">
    <property type="nucleotide sequence ID" value="NZ_FNVG01000012.1"/>
</dbReference>
<dbReference type="AlphaFoldDB" id="A0A1H5ZNM7"/>
<gene>
    <name evidence="5" type="ORF">SAMN04488244_11285</name>
</gene>
<dbReference type="NCBIfam" id="TIGR00787">
    <property type="entry name" value="dctP"/>
    <property type="match status" value="1"/>
</dbReference>
<dbReference type="InterPro" id="IPR018389">
    <property type="entry name" value="DctP_fam"/>
</dbReference>
<keyword evidence="5" id="KW-0675">Receptor</keyword>
<dbReference type="PIRSF" id="PIRSF006470">
    <property type="entry name" value="DctB"/>
    <property type="match status" value="1"/>
</dbReference>
<dbReference type="InterPro" id="IPR004682">
    <property type="entry name" value="TRAP_DctP"/>
</dbReference>
<dbReference type="OrthoDB" id="8690069at2"/>
<dbReference type="GO" id="GO:0055085">
    <property type="term" value="P:transmembrane transport"/>
    <property type="evidence" value="ECO:0007669"/>
    <property type="project" value="InterPro"/>
</dbReference>
<evidence type="ECO:0000256" key="1">
    <source>
        <dbReference type="ARBA" id="ARBA00009023"/>
    </source>
</evidence>
<dbReference type="NCBIfam" id="NF037995">
    <property type="entry name" value="TRAP_S1"/>
    <property type="match status" value="1"/>
</dbReference>
<comment type="similarity">
    <text evidence="1">Belongs to the bacterial solute-binding protein 7 family.</text>
</comment>
<feature type="chain" id="PRO_5009291751" evidence="4">
    <location>
        <begin position="22"/>
        <end position="331"/>
    </location>
</feature>
<name>A0A1H5ZNM7_9VIBR</name>
<dbReference type="PANTHER" id="PTHR33376">
    <property type="match status" value="1"/>
</dbReference>
<dbReference type="InterPro" id="IPR038404">
    <property type="entry name" value="TRAP_DctP_sf"/>
</dbReference>
<dbReference type="Pfam" id="PF03480">
    <property type="entry name" value="DctP"/>
    <property type="match status" value="1"/>
</dbReference>
<evidence type="ECO:0000313" key="6">
    <source>
        <dbReference type="Proteomes" id="UP000236721"/>
    </source>
</evidence>
<sequence>MKKLIMATAVSMLALSTSVMSATTIRIGHGANENYHLHRALEKFKEDVETKSDGKFEVQIFANSQMGPDREMIEGVQSGMLQMAVSPSSFYSSWDPSFDVVELPFIYPSKQAALDTVHSPMGDKMLAKLNNMNLQGLGWMENGVRHVTNNSRPINSPEDLKGLKIRTMKVPAHVKTFNSLNASATPMNFGEVYSGLQQGVVDGQENPIAHIYAQRFYEVQDYVSLTGHVITFYIPVMNLEFWHGLSADDQKLIKESMRAAEIYQQELVSAEEGQQIEEFKKQGTQVNALSEEQLQKFIDATEPVREEYKEKLGADVYDAWMKTIQEVTSKG</sequence>
<feature type="signal peptide" evidence="4">
    <location>
        <begin position="1"/>
        <end position="21"/>
    </location>
</feature>
<evidence type="ECO:0000256" key="2">
    <source>
        <dbReference type="ARBA" id="ARBA00022448"/>
    </source>
</evidence>
<organism evidence="5 6">
    <name type="scientific">Vibrio hangzhouensis</name>
    <dbReference type="NCBI Taxonomy" id="462991"/>
    <lineage>
        <taxon>Bacteria</taxon>
        <taxon>Pseudomonadati</taxon>
        <taxon>Pseudomonadota</taxon>
        <taxon>Gammaproteobacteria</taxon>
        <taxon>Vibrionales</taxon>
        <taxon>Vibrionaceae</taxon>
        <taxon>Vibrio</taxon>
    </lineage>
</organism>
<reference evidence="6" key="1">
    <citation type="submission" date="2016-10" db="EMBL/GenBank/DDBJ databases">
        <authorList>
            <person name="Varghese N."/>
            <person name="Submissions S."/>
        </authorList>
    </citation>
    <scope>NUCLEOTIDE SEQUENCE [LARGE SCALE GENOMIC DNA]</scope>
    <source>
        <strain evidence="6">CGMCC 1.7062</strain>
    </source>
</reference>
<dbReference type="CDD" id="cd13603">
    <property type="entry name" value="PBP2_TRAP_Siap_TeaA_like"/>
    <property type="match status" value="1"/>
</dbReference>
<evidence type="ECO:0000256" key="4">
    <source>
        <dbReference type="SAM" id="SignalP"/>
    </source>
</evidence>
<keyword evidence="6" id="KW-1185">Reference proteome</keyword>
<proteinExistence type="inferred from homology"/>